<dbReference type="PANTHER" id="PTHR12858:SF2">
    <property type="entry name" value="RIBOSOME BIOGENESIS PROTEIN BMS1 HOMOLOG"/>
    <property type="match status" value="1"/>
</dbReference>
<dbReference type="InterPro" id="IPR012948">
    <property type="entry name" value="AARP2CN"/>
</dbReference>
<evidence type="ECO:0000256" key="2">
    <source>
        <dbReference type="ARBA" id="ARBA00022517"/>
    </source>
</evidence>
<dbReference type="InterPro" id="IPR039761">
    <property type="entry name" value="Bms1/Tsr1"/>
</dbReference>
<dbReference type="GO" id="GO:0000462">
    <property type="term" value="P:maturation of SSU-rRNA from tricistronic rRNA transcript (SSU-rRNA, 5.8S rRNA, LSU-rRNA)"/>
    <property type="evidence" value="ECO:0007669"/>
    <property type="project" value="TreeGrafter"/>
</dbReference>
<keyword evidence="6" id="KW-0067">ATP-binding</keyword>
<keyword evidence="14" id="KW-1185">Reference proteome</keyword>
<dbReference type="InterPro" id="IPR030387">
    <property type="entry name" value="G_Bms1/Tsr1_dom"/>
</dbReference>
<evidence type="ECO:0000256" key="1">
    <source>
        <dbReference type="ARBA" id="ARBA00004604"/>
    </source>
</evidence>
<keyword evidence="5" id="KW-0378">Hydrolase</keyword>
<dbReference type="GO" id="GO:0005524">
    <property type="term" value="F:ATP binding"/>
    <property type="evidence" value="ECO:0007669"/>
    <property type="project" value="UniProtKB-KW"/>
</dbReference>
<dbReference type="SMART" id="SM01362">
    <property type="entry name" value="DUF663"/>
    <property type="match status" value="1"/>
</dbReference>
<dbReference type="SMART" id="SM00785">
    <property type="entry name" value="AARP2CN"/>
    <property type="match status" value="1"/>
</dbReference>
<dbReference type="EMBL" id="OU963864">
    <property type="protein sequence ID" value="CAH0768758.1"/>
    <property type="molecule type" value="Genomic_DNA"/>
</dbReference>
<feature type="compositionally biased region" description="Basic and acidic residues" evidence="11">
    <location>
        <begin position="489"/>
        <end position="507"/>
    </location>
</feature>
<evidence type="ECO:0000256" key="7">
    <source>
        <dbReference type="ARBA" id="ARBA00023134"/>
    </source>
</evidence>
<dbReference type="GO" id="GO:0030686">
    <property type="term" value="C:90S preribosome"/>
    <property type="evidence" value="ECO:0007669"/>
    <property type="project" value="TreeGrafter"/>
</dbReference>
<evidence type="ECO:0000256" key="10">
    <source>
        <dbReference type="ARBA" id="ARBA00061391"/>
    </source>
</evidence>
<evidence type="ECO:0000256" key="6">
    <source>
        <dbReference type="ARBA" id="ARBA00022840"/>
    </source>
</evidence>
<dbReference type="Pfam" id="PF08142">
    <property type="entry name" value="AARP2CN"/>
    <property type="match status" value="1"/>
</dbReference>
<comment type="subcellular location">
    <subcellularLocation>
        <location evidence="1">Nucleus</location>
        <location evidence="1">Nucleolus</location>
    </subcellularLocation>
</comment>
<feature type="compositionally biased region" description="Basic and acidic residues" evidence="11">
    <location>
        <begin position="661"/>
        <end position="675"/>
    </location>
</feature>
<evidence type="ECO:0000256" key="11">
    <source>
        <dbReference type="SAM" id="MobiDB-lite"/>
    </source>
</evidence>
<comment type="catalytic activity">
    <reaction evidence="9">
        <text>GTP + H2O = GDP + phosphate + H(+)</text>
        <dbReference type="Rhea" id="RHEA:19669"/>
        <dbReference type="ChEBI" id="CHEBI:15377"/>
        <dbReference type="ChEBI" id="CHEBI:15378"/>
        <dbReference type="ChEBI" id="CHEBI:37565"/>
        <dbReference type="ChEBI" id="CHEBI:43474"/>
        <dbReference type="ChEBI" id="CHEBI:58189"/>
    </reaction>
    <physiologicalReaction direction="left-to-right" evidence="9">
        <dbReference type="Rhea" id="RHEA:19670"/>
    </physiologicalReaction>
</comment>
<dbReference type="InterPro" id="IPR007034">
    <property type="entry name" value="BMS1_TSR1_C"/>
</dbReference>
<dbReference type="GO" id="GO:0003924">
    <property type="term" value="F:GTPase activity"/>
    <property type="evidence" value="ECO:0007669"/>
    <property type="project" value="TreeGrafter"/>
</dbReference>
<dbReference type="InterPro" id="IPR037875">
    <property type="entry name" value="Bms1_N"/>
</dbReference>
<evidence type="ECO:0000256" key="3">
    <source>
        <dbReference type="ARBA" id="ARBA00022553"/>
    </source>
</evidence>
<feature type="region of interest" description="Disordered" evidence="11">
    <location>
        <begin position="1"/>
        <end position="45"/>
    </location>
</feature>
<evidence type="ECO:0000259" key="12">
    <source>
        <dbReference type="PROSITE" id="PS51714"/>
    </source>
</evidence>
<keyword evidence="7" id="KW-0342">GTP-binding</keyword>
<gene>
    <name evidence="13" type="ORF">BEMITA_LOCUS5841</name>
</gene>
<evidence type="ECO:0000256" key="4">
    <source>
        <dbReference type="ARBA" id="ARBA00022741"/>
    </source>
</evidence>
<dbReference type="SUPFAM" id="SSF52540">
    <property type="entry name" value="P-loop containing nucleoside triphosphate hydrolases"/>
    <property type="match status" value="1"/>
</dbReference>
<dbReference type="Gene3D" id="3.40.50.300">
    <property type="entry name" value="P-loop containing nucleotide triphosphate hydrolases"/>
    <property type="match status" value="1"/>
</dbReference>
<dbReference type="FunFam" id="3.40.50.300:FF:000105">
    <property type="entry name" value="BMS1 ribosome biogenesis factor"/>
    <property type="match status" value="1"/>
</dbReference>
<feature type="compositionally biased region" description="Basic and acidic residues" evidence="11">
    <location>
        <begin position="683"/>
        <end position="698"/>
    </location>
</feature>
<keyword evidence="2" id="KW-0690">Ribosome biogenesis</keyword>
<dbReference type="GO" id="GO:0005654">
    <property type="term" value="C:nucleoplasm"/>
    <property type="evidence" value="ECO:0007669"/>
    <property type="project" value="UniProtKB-ARBA"/>
</dbReference>
<evidence type="ECO:0000256" key="9">
    <source>
        <dbReference type="ARBA" id="ARBA00049117"/>
    </source>
</evidence>
<keyword evidence="8" id="KW-0539">Nucleus</keyword>
<dbReference type="PANTHER" id="PTHR12858">
    <property type="entry name" value="RIBOSOME BIOGENESIS PROTEIN"/>
    <property type="match status" value="1"/>
</dbReference>
<dbReference type="AlphaFoldDB" id="A0A9P0CDU2"/>
<dbReference type="PROSITE" id="PS51714">
    <property type="entry name" value="G_BMS1"/>
    <property type="match status" value="1"/>
</dbReference>
<organism evidence="13 14">
    <name type="scientific">Bemisia tabaci</name>
    <name type="common">Sweetpotato whitefly</name>
    <name type="synonym">Aleurodes tabaci</name>
    <dbReference type="NCBI Taxonomy" id="7038"/>
    <lineage>
        <taxon>Eukaryota</taxon>
        <taxon>Metazoa</taxon>
        <taxon>Ecdysozoa</taxon>
        <taxon>Arthropoda</taxon>
        <taxon>Hexapoda</taxon>
        <taxon>Insecta</taxon>
        <taxon>Pterygota</taxon>
        <taxon>Neoptera</taxon>
        <taxon>Paraneoptera</taxon>
        <taxon>Hemiptera</taxon>
        <taxon>Sternorrhyncha</taxon>
        <taxon>Aleyrodoidea</taxon>
        <taxon>Aleyrodidae</taxon>
        <taxon>Aleyrodinae</taxon>
        <taxon>Bemisia</taxon>
    </lineage>
</organism>
<protein>
    <recommendedName>
        <fullName evidence="12">Bms1-type G domain-containing protein</fullName>
    </recommendedName>
</protein>
<feature type="compositionally biased region" description="Acidic residues" evidence="11">
    <location>
        <begin position="438"/>
        <end position="453"/>
    </location>
</feature>
<feature type="region of interest" description="Disordered" evidence="11">
    <location>
        <begin position="656"/>
        <end position="700"/>
    </location>
</feature>
<feature type="region of interest" description="Disordered" evidence="11">
    <location>
        <begin position="410"/>
        <end position="529"/>
    </location>
</feature>
<reference evidence="13" key="1">
    <citation type="submission" date="2021-12" db="EMBL/GenBank/DDBJ databases">
        <authorList>
            <person name="King R."/>
        </authorList>
    </citation>
    <scope>NUCLEOTIDE SEQUENCE</scope>
</reference>
<dbReference type="CDD" id="cd01882">
    <property type="entry name" value="BMS1"/>
    <property type="match status" value="1"/>
</dbReference>
<keyword evidence="3" id="KW-0597">Phosphoprotein</keyword>
<evidence type="ECO:0000313" key="13">
    <source>
        <dbReference type="EMBL" id="CAH0768758.1"/>
    </source>
</evidence>
<sequence>MADEYETDKKKSHRERQAGRKAEKKKKKKELLQNDQEKSNNPKAFAINSVVRAERKFRRGQDVQTKKQHIPVVDRTPLEPPPILVVVVGPPKVGKTTLIQCLIKNFTKQPLTSIKGPVTVVSGKKRRITFMECNNDINSMIDLAKVADLVLLLIDASFGFEMEIFEFLNICQVHGMPKIMGVLTHLDMLKENKTLRRIKKDLKHRFWTEVYQGAKLFYLSGILHGEYLKNEVKNLCRFISVMKFRPLIWQTSHPFLIADRMEDLTPPEEIRQNPKCDRTVSLYGYVRGIPLNRHSTVHIPGCGDSKLADVCFLPDPCPLPDKLKKRSLVEKERLIYAPFSGVGGIVYDKDAVYVELAGSHSHKKSRESEPERKLVSSIVDTKLTLDEKIAQSEVQLFSNTKPIVASEFQDDLKPCPNESMEVDHPSHIRHDKNTSLAENDEDASDSDNSDSDDEMHGAENEVTSDDGADSSDEDESDDAEVDSDYSSANDHDESMGESCERLEHGEESETDNDSDSDGSVFEAKDSNVNWKSNLAMKAADAFVERQNSSANLWNLVYGYNPMDQSSDSEDNENEIGGLFRVVRQKQQSKLEEKDTMDSVDSSKFPIKQLKDWTNESIKESIRDCFVTGKWKASEDASELLRLDDLTDEDEELYDDFEDLETGEKHTVESAKKPSKDDDETELDDSKEPEEPMTKEKLMEKKRKLKEKFDAEYDDKTGEGSSYYDDLKQEASKQAELNKSMFEGLEDEVRVELEGFRSGMYVRMELTQMSCELVTNFDPTYPLIVGGLQSGEETIGYVNTRVKKHRWYGKIMKTNNPLIISLGWRRFQTIPVYSKLEDNLRHRMLKYTPEHVTCHMHFWGPITPAGSGLLAVQDVATREPGFRIALTGSVVDTNQTTKITKKLKLTGEADKIFKKTAFVSGMFTSTLEAARFEGAKIRTVSGVRGMIKKALPKPEGAVRATFEDTVLKSDIIFCRTWYQVEVKKFYNPVTSLLLSPDAKNAWKGMKTVGELKRERGIRSEPQYDSMYTPINRKPKFFKPLKVPKELKAALPYKDKTKDFYTGRSNLKKQRVAVVRNEHETEIAALMRRISTNYKEKRKKQQEATHARIEALKKKKQAEELKALKNQKIMKKKIFTILGKEEKKKQQKEARSKR</sequence>
<dbReference type="InterPro" id="IPR027417">
    <property type="entry name" value="P-loop_NTPase"/>
</dbReference>
<dbReference type="GO" id="GO:0000479">
    <property type="term" value="P:endonucleolytic cleavage of tricistronic rRNA transcript (SSU-rRNA, 5.8S rRNA, LSU-rRNA)"/>
    <property type="evidence" value="ECO:0007669"/>
    <property type="project" value="TreeGrafter"/>
</dbReference>
<feature type="compositionally biased region" description="Acidic residues" evidence="11">
    <location>
        <begin position="462"/>
        <end position="483"/>
    </location>
</feature>
<dbReference type="GO" id="GO:0034511">
    <property type="term" value="F:U3 snoRNA binding"/>
    <property type="evidence" value="ECO:0007669"/>
    <property type="project" value="TreeGrafter"/>
</dbReference>
<evidence type="ECO:0000313" key="14">
    <source>
        <dbReference type="Proteomes" id="UP001152759"/>
    </source>
</evidence>
<evidence type="ECO:0000256" key="8">
    <source>
        <dbReference type="ARBA" id="ARBA00023242"/>
    </source>
</evidence>
<accession>A0A9P0CDU2</accession>
<name>A0A9P0CDU2_BEMTA</name>
<keyword evidence="4" id="KW-0547">Nucleotide-binding</keyword>
<dbReference type="GO" id="GO:0005525">
    <property type="term" value="F:GTP binding"/>
    <property type="evidence" value="ECO:0007669"/>
    <property type="project" value="UniProtKB-KW"/>
</dbReference>
<dbReference type="KEGG" id="btab:109029753"/>
<proteinExistence type="inferred from homology"/>
<evidence type="ECO:0000256" key="5">
    <source>
        <dbReference type="ARBA" id="ARBA00022801"/>
    </source>
</evidence>
<dbReference type="GO" id="GO:0032040">
    <property type="term" value="C:small-subunit processome"/>
    <property type="evidence" value="ECO:0007669"/>
    <property type="project" value="UniProtKB-ARBA"/>
</dbReference>
<feature type="compositionally biased region" description="Basic and acidic residues" evidence="11">
    <location>
        <begin position="421"/>
        <end position="433"/>
    </location>
</feature>
<dbReference type="Pfam" id="PF04950">
    <property type="entry name" value="RIBIOP_C"/>
    <property type="match status" value="1"/>
</dbReference>
<dbReference type="Proteomes" id="UP001152759">
    <property type="component" value="Chromosome 3"/>
</dbReference>
<feature type="domain" description="Bms1-type G" evidence="12">
    <location>
        <begin position="80"/>
        <end position="245"/>
    </location>
</feature>
<feature type="compositionally biased region" description="Basic and acidic residues" evidence="11">
    <location>
        <begin position="30"/>
        <end position="40"/>
    </location>
</feature>
<comment type="similarity">
    <text evidence="10">Belongs to the TRAFAC class translation factor GTPase superfamily. Bms1-like GTPase family. BMS1 subfamily.</text>
</comment>